<feature type="region of interest" description="Disordered" evidence="1">
    <location>
        <begin position="211"/>
        <end position="242"/>
    </location>
</feature>
<dbReference type="EMBL" id="JAYMYS010000005">
    <property type="protein sequence ID" value="KAK7391502.1"/>
    <property type="molecule type" value="Genomic_DNA"/>
</dbReference>
<comment type="caution">
    <text evidence="2">The sequence shown here is derived from an EMBL/GenBank/DDBJ whole genome shotgun (WGS) entry which is preliminary data.</text>
</comment>
<keyword evidence="3" id="KW-1185">Reference proteome</keyword>
<reference evidence="2 3" key="1">
    <citation type="submission" date="2024-01" db="EMBL/GenBank/DDBJ databases">
        <title>The genomes of 5 underutilized Papilionoideae crops provide insights into root nodulation and disease resistanc.</title>
        <authorList>
            <person name="Jiang F."/>
        </authorList>
    </citation>
    <scope>NUCLEOTIDE SEQUENCE [LARGE SCALE GENOMIC DNA]</scope>
    <source>
        <strain evidence="2">DUOXIRENSHENG_FW03</strain>
        <tissue evidence="2">Leaves</tissue>
    </source>
</reference>
<dbReference type="Proteomes" id="UP001386955">
    <property type="component" value="Unassembled WGS sequence"/>
</dbReference>
<protein>
    <submittedName>
        <fullName evidence="2">Uncharacterized protein</fullName>
    </submittedName>
</protein>
<organism evidence="2 3">
    <name type="scientific">Psophocarpus tetragonolobus</name>
    <name type="common">Winged bean</name>
    <name type="synonym">Dolichos tetragonolobus</name>
    <dbReference type="NCBI Taxonomy" id="3891"/>
    <lineage>
        <taxon>Eukaryota</taxon>
        <taxon>Viridiplantae</taxon>
        <taxon>Streptophyta</taxon>
        <taxon>Embryophyta</taxon>
        <taxon>Tracheophyta</taxon>
        <taxon>Spermatophyta</taxon>
        <taxon>Magnoliopsida</taxon>
        <taxon>eudicotyledons</taxon>
        <taxon>Gunneridae</taxon>
        <taxon>Pentapetalae</taxon>
        <taxon>rosids</taxon>
        <taxon>fabids</taxon>
        <taxon>Fabales</taxon>
        <taxon>Fabaceae</taxon>
        <taxon>Papilionoideae</taxon>
        <taxon>50 kb inversion clade</taxon>
        <taxon>NPAAA clade</taxon>
        <taxon>indigoferoid/millettioid clade</taxon>
        <taxon>Phaseoleae</taxon>
        <taxon>Psophocarpus</taxon>
    </lineage>
</organism>
<evidence type="ECO:0000256" key="1">
    <source>
        <dbReference type="SAM" id="MobiDB-lite"/>
    </source>
</evidence>
<feature type="compositionally biased region" description="Basic and acidic residues" evidence="1">
    <location>
        <begin position="220"/>
        <end position="231"/>
    </location>
</feature>
<gene>
    <name evidence="2" type="ORF">VNO78_19918</name>
</gene>
<proteinExistence type="predicted"/>
<evidence type="ECO:0000313" key="3">
    <source>
        <dbReference type="Proteomes" id="UP001386955"/>
    </source>
</evidence>
<dbReference type="AlphaFoldDB" id="A0AAN9S8Z5"/>
<evidence type="ECO:0000313" key="2">
    <source>
        <dbReference type="EMBL" id="KAK7391502.1"/>
    </source>
</evidence>
<name>A0AAN9S8Z5_PSOTE</name>
<accession>A0AAN9S8Z5</accession>
<sequence length="267" mass="29836">MDIILKEVKGGRSVEGIVGLGGFMNEFGPNAPNNQPLSLEELVGSKAISKLHIVFLAMTVQIDEWNPNDGSMEEGKTSGHLEKEQLVGGVREKEDESHNSFFSSGQNHKVEMSHENYGREGLYENLGKILYALSSGRISKGRDKAKGEADEVIKDGFRVELFGSNEDMLHGQASKEKKKAFVGRYGAFNDMHSGSNKDALSLGQVMRQKKKELAGGNEEVGERSQEARRYWSENQRVQHRSSKARNDVVQRWIVLAWSNSRILIRNS</sequence>